<dbReference type="Proteomes" id="UP000004483">
    <property type="component" value="Unassembled WGS sequence"/>
</dbReference>
<evidence type="ECO:0000313" key="2">
    <source>
        <dbReference type="EMBL" id="EEJ41401.1"/>
    </source>
</evidence>
<evidence type="ECO:0000313" key="3">
    <source>
        <dbReference type="Proteomes" id="UP000004483"/>
    </source>
</evidence>
<feature type="transmembrane region" description="Helical" evidence="1">
    <location>
        <begin position="31"/>
        <end position="52"/>
    </location>
</feature>
<name>C2ERR6_9LACO</name>
<organism evidence="2 3">
    <name type="scientific">Limosilactobacillus vaginalis DSM 5837 = ATCC 49540</name>
    <dbReference type="NCBI Taxonomy" id="1423814"/>
    <lineage>
        <taxon>Bacteria</taxon>
        <taxon>Bacillati</taxon>
        <taxon>Bacillota</taxon>
        <taxon>Bacilli</taxon>
        <taxon>Lactobacillales</taxon>
        <taxon>Lactobacillaceae</taxon>
        <taxon>Limosilactobacillus</taxon>
    </lineage>
</organism>
<gene>
    <name evidence="2" type="ORF">HMPREF0549_0152</name>
</gene>
<protein>
    <submittedName>
        <fullName evidence="2">Uncharacterized protein</fullName>
    </submittedName>
</protein>
<keyword evidence="1" id="KW-0472">Membrane</keyword>
<dbReference type="EMBL" id="ACGV01000011">
    <property type="protein sequence ID" value="EEJ41401.1"/>
    <property type="molecule type" value="Genomic_DNA"/>
</dbReference>
<dbReference type="STRING" id="1423814.HMPREF0549_0152"/>
<comment type="caution">
    <text evidence="2">The sequence shown here is derived from an EMBL/GenBank/DDBJ whole genome shotgun (WGS) entry which is preliminary data.</text>
</comment>
<reference evidence="2 3" key="1">
    <citation type="submission" date="2009-01" db="EMBL/GenBank/DDBJ databases">
        <authorList>
            <person name="Qin X."/>
            <person name="Bachman B."/>
            <person name="Battles P."/>
            <person name="Bell A."/>
            <person name="Bess C."/>
            <person name="Bickham C."/>
            <person name="Chaboub L."/>
            <person name="Chen D."/>
            <person name="Coyle M."/>
            <person name="Deiros D.R."/>
            <person name="Dinh H."/>
            <person name="Forbes L."/>
            <person name="Fowler G."/>
            <person name="Francisco L."/>
            <person name="Fu Q."/>
            <person name="Gubbala S."/>
            <person name="Hale W."/>
            <person name="Han Y."/>
            <person name="Hemphill L."/>
            <person name="Highlander S.K."/>
            <person name="Hirani K."/>
            <person name="Hogues M."/>
            <person name="Jackson L."/>
            <person name="Jakkamsetti A."/>
            <person name="Javaid M."/>
            <person name="Jiang H."/>
            <person name="Korchina V."/>
            <person name="Kovar C."/>
            <person name="Lara F."/>
            <person name="Lee S."/>
            <person name="Mata R."/>
            <person name="Mathew T."/>
            <person name="Moen C."/>
            <person name="Morales K."/>
            <person name="Munidasa M."/>
            <person name="Nazareth L."/>
            <person name="Ngo R."/>
            <person name="Nguyen L."/>
            <person name="Okwuonu G."/>
            <person name="Ongeri F."/>
            <person name="Patil S."/>
            <person name="Petrosino J."/>
            <person name="Pham C."/>
            <person name="Pham P."/>
            <person name="Pu L.-L."/>
            <person name="Puazo M."/>
            <person name="Raj R."/>
            <person name="Reid J."/>
            <person name="Rouhana J."/>
            <person name="Saada N."/>
            <person name="Shang Y."/>
            <person name="Simmons D."/>
            <person name="Thornton R."/>
            <person name="Warren J."/>
            <person name="Weissenberger G."/>
            <person name="Zhang J."/>
            <person name="Zhang L."/>
            <person name="Zhou C."/>
            <person name="Zhu D."/>
            <person name="Muzny D."/>
            <person name="Worley K."/>
            <person name="Gibbs R."/>
        </authorList>
    </citation>
    <scope>NUCLEOTIDE SEQUENCE [LARGE SCALE GENOMIC DNA]</scope>
    <source>
        <strain evidence="2 3">ATCC 49540</strain>
    </source>
</reference>
<keyword evidence="1" id="KW-1133">Transmembrane helix</keyword>
<dbReference type="AlphaFoldDB" id="C2ERR6"/>
<feature type="transmembrane region" description="Helical" evidence="1">
    <location>
        <begin position="7"/>
        <end position="25"/>
    </location>
</feature>
<sequence>MKDEYSNVAKGLAFITLLCLIASLASPVGLILVVAFGVSAIISVVFSFIGGCSND</sequence>
<dbReference type="HOGENOM" id="CLU_3026688_0_0_9"/>
<proteinExistence type="predicted"/>
<accession>C2ERR6</accession>
<evidence type="ECO:0000256" key="1">
    <source>
        <dbReference type="SAM" id="Phobius"/>
    </source>
</evidence>
<keyword evidence="1" id="KW-0812">Transmembrane</keyword>